<accession>A0A553PME3</accession>
<dbReference type="Proteomes" id="UP000318571">
    <property type="component" value="Chromosome 11"/>
</dbReference>
<gene>
    <name evidence="2" type="ORF">TCAL_15305</name>
</gene>
<keyword evidence="1" id="KW-0732">Signal</keyword>
<reference evidence="2 3" key="1">
    <citation type="journal article" date="2018" name="Nat. Ecol. Evol.">
        <title>Genomic signatures of mitonuclear coevolution across populations of Tigriopus californicus.</title>
        <authorList>
            <person name="Barreto F.S."/>
            <person name="Watson E.T."/>
            <person name="Lima T.G."/>
            <person name="Willett C.S."/>
            <person name="Edmands S."/>
            <person name="Li W."/>
            <person name="Burton R.S."/>
        </authorList>
    </citation>
    <scope>NUCLEOTIDE SEQUENCE [LARGE SCALE GENOMIC DNA]</scope>
    <source>
        <strain evidence="2 3">San Diego</strain>
    </source>
</reference>
<feature type="non-terminal residue" evidence="2">
    <location>
        <position position="83"/>
    </location>
</feature>
<dbReference type="EMBL" id="VCGU01000003">
    <property type="protein sequence ID" value="TRY78853.1"/>
    <property type="molecule type" value="Genomic_DNA"/>
</dbReference>
<evidence type="ECO:0000256" key="1">
    <source>
        <dbReference type="SAM" id="SignalP"/>
    </source>
</evidence>
<feature type="chain" id="PRO_5021994195" evidence="1">
    <location>
        <begin position="17"/>
        <end position="83"/>
    </location>
</feature>
<evidence type="ECO:0000313" key="2">
    <source>
        <dbReference type="EMBL" id="TRY78853.1"/>
    </source>
</evidence>
<sequence length="83" mass="9451">MQKILIFVALFGLSLASIRDNKNSQIVEAPQYNALTQETIVELYEFLKTELEGKDGGELAPLDQDKMILRNKRSAEASPFFFR</sequence>
<organism evidence="2 3">
    <name type="scientific">Tigriopus californicus</name>
    <name type="common">Marine copepod</name>
    <dbReference type="NCBI Taxonomy" id="6832"/>
    <lineage>
        <taxon>Eukaryota</taxon>
        <taxon>Metazoa</taxon>
        <taxon>Ecdysozoa</taxon>
        <taxon>Arthropoda</taxon>
        <taxon>Crustacea</taxon>
        <taxon>Multicrustacea</taxon>
        <taxon>Hexanauplia</taxon>
        <taxon>Copepoda</taxon>
        <taxon>Harpacticoida</taxon>
        <taxon>Harpacticidae</taxon>
        <taxon>Tigriopus</taxon>
    </lineage>
</organism>
<evidence type="ECO:0000313" key="3">
    <source>
        <dbReference type="Proteomes" id="UP000318571"/>
    </source>
</evidence>
<proteinExistence type="predicted"/>
<name>A0A553PME3_TIGCA</name>
<keyword evidence="3" id="KW-1185">Reference proteome</keyword>
<dbReference type="AlphaFoldDB" id="A0A553PME3"/>
<feature type="signal peptide" evidence="1">
    <location>
        <begin position="1"/>
        <end position="16"/>
    </location>
</feature>
<comment type="caution">
    <text evidence="2">The sequence shown here is derived from an EMBL/GenBank/DDBJ whole genome shotgun (WGS) entry which is preliminary data.</text>
</comment>
<protein>
    <submittedName>
        <fullName evidence="2">Uncharacterized protein</fullName>
    </submittedName>
</protein>